<dbReference type="RefSeq" id="WP_089715274.1">
    <property type="nucleotide sequence ID" value="NZ_FMAR01000019.1"/>
</dbReference>
<dbReference type="OrthoDB" id="2540540at2"/>
<organism evidence="2 3">
    <name type="scientific">Chitinophaga costaii</name>
    <dbReference type="NCBI Taxonomy" id="1335309"/>
    <lineage>
        <taxon>Bacteria</taxon>
        <taxon>Pseudomonadati</taxon>
        <taxon>Bacteroidota</taxon>
        <taxon>Chitinophagia</taxon>
        <taxon>Chitinophagales</taxon>
        <taxon>Chitinophagaceae</taxon>
        <taxon>Chitinophaga</taxon>
    </lineage>
</organism>
<dbReference type="InterPro" id="IPR029475">
    <property type="entry name" value="DUF6807"/>
</dbReference>
<dbReference type="STRING" id="1335309.GA0116948_11910"/>
<feature type="chain" id="PRO_5008692215" evidence="1">
    <location>
        <begin position="20"/>
        <end position="340"/>
    </location>
</feature>
<proteinExistence type="predicted"/>
<sequence length="340" mass="37813">MKPWYSLLLLVILPCFSFAQQSNVYFKTTRAQHSVGVMIAGKLFCNFIYPDTLEKPVLYPVFSPDGHRITRANPPAAGEATDHPHHVGLWLNYESVNGLDFWNNSSAIPASKKAHYGWIRGTMVTGTHDSTLTYTANWENQSHHVLLKEDTRFVFSGGRNIRIIDRITTLTAQRDSVYFKDVKDGLLGLRVVSALELADTAQSFTDAQGNVTAVATSGHEATGHYLTSTGKTDKDAWGTRGEWCMLYGTVQKEKVAIVIFDHPENTGFPTYWHVRNYGLFAANPLGQNVFSNGLESLNLCLPPGTSTTFRYRIILYSGSTPSATLLNEQAKQFSSIKIHS</sequence>
<reference evidence="2 3" key="1">
    <citation type="submission" date="2016-08" db="EMBL/GenBank/DDBJ databases">
        <authorList>
            <person name="Seilhamer J.J."/>
        </authorList>
    </citation>
    <scope>NUCLEOTIDE SEQUENCE [LARGE SCALE GENOMIC DNA]</scope>
    <source>
        <strain evidence="2 3">A37T2</strain>
    </source>
</reference>
<dbReference type="EMBL" id="FMAR01000019">
    <property type="protein sequence ID" value="SCC61582.1"/>
    <property type="molecule type" value="Genomic_DNA"/>
</dbReference>
<dbReference type="AlphaFoldDB" id="A0A1C4G0C4"/>
<evidence type="ECO:0000256" key="1">
    <source>
        <dbReference type="SAM" id="SignalP"/>
    </source>
</evidence>
<name>A0A1C4G0C4_9BACT</name>
<evidence type="ECO:0000313" key="3">
    <source>
        <dbReference type="Proteomes" id="UP000242818"/>
    </source>
</evidence>
<dbReference type="Pfam" id="PF14100">
    <property type="entry name" value="DUF6807"/>
    <property type="match status" value="1"/>
</dbReference>
<keyword evidence="3" id="KW-1185">Reference proteome</keyword>
<feature type="signal peptide" evidence="1">
    <location>
        <begin position="1"/>
        <end position="19"/>
    </location>
</feature>
<gene>
    <name evidence="2" type="ORF">GA0116948_11910</name>
</gene>
<evidence type="ECO:0000313" key="2">
    <source>
        <dbReference type="EMBL" id="SCC61582.1"/>
    </source>
</evidence>
<keyword evidence="1" id="KW-0732">Signal</keyword>
<dbReference type="Proteomes" id="UP000242818">
    <property type="component" value="Unassembled WGS sequence"/>
</dbReference>
<protein>
    <submittedName>
        <fullName evidence="2">Methane oxygenase PmoA</fullName>
    </submittedName>
</protein>
<accession>A0A1C4G0C4</accession>